<gene>
    <name evidence="15" type="ORF">CEUTPL_LOCUS10407</name>
</gene>
<dbReference type="Pfam" id="PF07776">
    <property type="entry name" value="zf-AD"/>
    <property type="match status" value="1"/>
</dbReference>
<feature type="domain" description="C2H2-type" evidence="13">
    <location>
        <begin position="553"/>
        <end position="580"/>
    </location>
</feature>
<dbReference type="PROSITE" id="PS00028">
    <property type="entry name" value="ZINC_FINGER_C2H2_1"/>
    <property type="match status" value="11"/>
</dbReference>
<dbReference type="SMART" id="SM00355">
    <property type="entry name" value="ZnF_C2H2"/>
    <property type="match status" value="14"/>
</dbReference>
<evidence type="ECO:0000256" key="12">
    <source>
        <dbReference type="SAM" id="MobiDB-lite"/>
    </source>
</evidence>
<dbReference type="EMBL" id="OU892282">
    <property type="protein sequence ID" value="CAG9769934.1"/>
    <property type="molecule type" value="Genomic_DNA"/>
</dbReference>
<evidence type="ECO:0000256" key="8">
    <source>
        <dbReference type="ARBA" id="ARBA00023163"/>
    </source>
</evidence>
<feature type="domain" description="C2H2-type" evidence="13">
    <location>
        <begin position="697"/>
        <end position="725"/>
    </location>
</feature>
<keyword evidence="3" id="KW-0677">Repeat</keyword>
<dbReference type="GO" id="GO:0003677">
    <property type="term" value="F:DNA binding"/>
    <property type="evidence" value="ECO:0007669"/>
    <property type="project" value="UniProtKB-KW"/>
</dbReference>
<evidence type="ECO:0000256" key="5">
    <source>
        <dbReference type="ARBA" id="ARBA00022833"/>
    </source>
</evidence>
<feature type="domain" description="C2H2-type" evidence="13">
    <location>
        <begin position="664"/>
        <end position="691"/>
    </location>
</feature>
<dbReference type="InterPro" id="IPR050758">
    <property type="entry name" value="Znf_C2H2-type"/>
</dbReference>
<keyword evidence="8" id="KW-0804">Transcription</keyword>
<keyword evidence="7" id="KW-0238">DNA-binding</keyword>
<dbReference type="GO" id="GO:0005634">
    <property type="term" value="C:nucleus"/>
    <property type="evidence" value="ECO:0007669"/>
    <property type="project" value="UniProtKB-SubCell"/>
</dbReference>
<dbReference type="FunFam" id="3.30.160.60:FF:000012">
    <property type="entry name" value="RB-associated KRAB zinc finger protein-like"/>
    <property type="match status" value="1"/>
</dbReference>
<evidence type="ECO:0000256" key="6">
    <source>
        <dbReference type="ARBA" id="ARBA00023015"/>
    </source>
</evidence>
<reference evidence="15" key="1">
    <citation type="submission" date="2022-01" db="EMBL/GenBank/DDBJ databases">
        <authorList>
            <person name="King R."/>
        </authorList>
    </citation>
    <scope>NUCLEOTIDE SEQUENCE</scope>
</reference>
<feature type="domain" description="C2H2-type" evidence="13">
    <location>
        <begin position="389"/>
        <end position="416"/>
    </location>
</feature>
<accession>A0A9N9MSW1</accession>
<dbReference type="SUPFAM" id="SSF57667">
    <property type="entry name" value="beta-beta-alpha zinc fingers"/>
    <property type="match status" value="7"/>
</dbReference>
<evidence type="ECO:0000256" key="1">
    <source>
        <dbReference type="ARBA" id="ARBA00004123"/>
    </source>
</evidence>
<dbReference type="FunFam" id="3.30.160.60:FF:000100">
    <property type="entry name" value="Zinc finger 45-like"/>
    <property type="match status" value="1"/>
</dbReference>
<feature type="domain" description="C2H2-type" evidence="13">
    <location>
        <begin position="580"/>
        <end position="607"/>
    </location>
</feature>
<keyword evidence="4 10" id="KW-0863">Zinc-finger</keyword>
<feature type="domain" description="C2H2-type" evidence="13">
    <location>
        <begin position="497"/>
        <end position="524"/>
    </location>
</feature>
<dbReference type="GO" id="GO:0008270">
    <property type="term" value="F:zinc ion binding"/>
    <property type="evidence" value="ECO:0007669"/>
    <property type="project" value="UniProtKB-UniRule"/>
</dbReference>
<dbReference type="Gene3D" id="3.30.160.60">
    <property type="entry name" value="Classic Zinc Finger"/>
    <property type="match status" value="9"/>
</dbReference>
<feature type="binding site" evidence="11">
    <location>
        <position position="81"/>
    </location>
    <ligand>
        <name>Zn(2+)</name>
        <dbReference type="ChEBI" id="CHEBI:29105"/>
    </ligand>
</feature>
<protein>
    <submittedName>
        <fullName evidence="15">Uncharacterized protein</fullName>
    </submittedName>
</protein>
<feature type="domain" description="C2H2-type" evidence="13">
    <location>
        <begin position="247"/>
        <end position="274"/>
    </location>
</feature>
<evidence type="ECO:0000256" key="4">
    <source>
        <dbReference type="ARBA" id="ARBA00022771"/>
    </source>
</evidence>
<dbReference type="InterPro" id="IPR036236">
    <property type="entry name" value="Znf_C2H2_sf"/>
</dbReference>
<keyword evidence="9" id="KW-0539">Nucleus</keyword>
<dbReference type="PROSITE" id="PS51915">
    <property type="entry name" value="ZAD"/>
    <property type="match status" value="1"/>
</dbReference>
<evidence type="ECO:0000259" key="13">
    <source>
        <dbReference type="PROSITE" id="PS50157"/>
    </source>
</evidence>
<evidence type="ECO:0000259" key="14">
    <source>
        <dbReference type="PROSITE" id="PS51915"/>
    </source>
</evidence>
<keyword evidence="16" id="KW-1185">Reference proteome</keyword>
<sequence length="770" mass="89383">MNEEHVSLQFENTEKSRMLGVKPNDNEFTSYCRACLNKTEKMIFLLENTETTNDIFTKFCNILNLEIELTSNYPSYFCEICHDKICIFFEFKQQCLSSNDLISRYPEILETERTEIKNEEVVLHPENHDNKKFNTQTKGEFNDNEDSDDSMSEKLTNELYSSSLQLQKLTLAQYNSEEVTRAINTVRDKLYKHTACIFCPFNGKSNKTLSIHVVKTHSEQKNHWCYSCNKLVDDLSVHNKNTHKEDLKCEFCDKVFGNISHFMEHMACHASSREHKCEICNLQCTSAANLKVHLGKHAIKQFARKAKARKSRLKQYSSDEINKAIQNVKTKLYKHTTCIFCSFNAGSNRSLSVHMTKSHSDQKKQWCYACNQLFDNLALHSQEVHSKDLMCQFCNKSIKGLSHFMDHMAGHRGSRDHQCQICNQLFASSRSLRVHVGKCGRNIQNNDGNVTLENGLQEAGPLNYCQKCNKKVRSLPQHNKSFHLKNSRHTAEKQQKGLCNYCGKKFETMSKLNAHVRIHTGETPYKCRYCDKKLRTRNFLVAHERTHTKEKPFICNICYKAFSQSSCLRTHSKIHTGKSEQCPMCEKRFCRAAELKLHMRTHTGEKPYRCDECDKSFVQSSHLMEHKRRHLDDRPFKCHDCQKAFKDLSTLKCHLQIHSGDKPFKCSQCMYACRQPYSLTQHMLQHEKDRPQVDNPHVCEICRRSFGTMAHLNAHYNRFHPNLKKTVGGPVMAFPVENIEFVYQTAEIPVVGNGNELVKFDAVMEFSEIQ</sequence>
<dbReference type="Pfam" id="PF13465">
    <property type="entry name" value="zf-H2C2_2"/>
    <property type="match status" value="1"/>
</dbReference>
<dbReference type="OrthoDB" id="6077919at2759"/>
<keyword evidence="6" id="KW-0805">Transcription regulation</keyword>
<evidence type="ECO:0000256" key="2">
    <source>
        <dbReference type="ARBA" id="ARBA00022723"/>
    </source>
</evidence>
<dbReference type="Gene3D" id="3.40.1800.20">
    <property type="match status" value="1"/>
</dbReference>
<dbReference type="PANTHER" id="PTHR23234">
    <property type="entry name" value="ZNF44 PROTEIN"/>
    <property type="match status" value="1"/>
</dbReference>
<feature type="binding site" evidence="11">
    <location>
        <position position="32"/>
    </location>
    <ligand>
        <name>Zn(2+)</name>
        <dbReference type="ChEBI" id="CHEBI:29105"/>
    </ligand>
</feature>
<keyword evidence="5 11" id="KW-0862">Zinc</keyword>
<evidence type="ECO:0000256" key="9">
    <source>
        <dbReference type="ARBA" id="ARBA00023242"/>
    </source>
</evidence>
<feature type="region of interest" description="Disordered" evidence="12">
    <location>
        <begin position="133"/>
        <end position="152"/>
    </location>
</feature>
<keyword evidence="2 11" id="KW-0479">Metal-binding</keyword>
<dbReference type="PANTHER" id="PTHR23234:SF10">
    <property type="entry name" value="RIKEN CDNA 6720489N17 GENE-RELATED"/>
    <property type="match status" value="1"/>
</dbReference>
<evidence type="ECO:0000256" key="10">
    <source>
        <dbReference type="PROSITE-ProRule" id="PRU00042"/>
    </source>
</evidence>
<feature type="binding site" evidence="11">
    <location>
        <position position="78"/>
    </location>
    <ligand>
        <name>Zn(2+)</name>
        <dbReference type="ChEBI" id="CHEBI:29105"/>
    </ligand>
</feature>
<evidence type="ECO:0000256" key="7">
    <source>
        <dbReference type="ARBA" id="ARBA00023125"/>
    </source>
</evidence>
<dbReference type="InterPro" id="IPR013087">
    <property type="entry name" value="Znf_C2H2_type"/>
</dbReference>
<feature type="domain" description="C2H2-type" evidence="13">
    <location>
        <begin position="525"/>
        <end position="552"/>
    </location>
</feature>
<organism evidence="15 16">
    <name type="scientific">Ceutorhynchus assimilis</name>
    <name type="common">cabbage seed weevil</name>
    <dbReference type="NCBI Taxonomy" id="467358"/>
    <lineage>
        <taxon>Eukaryota</taxon>
        <taxon>Metazoa</taxon>
        <taxon>Ecdysozoa</taxon>
        <taxon>Arthropoda</taxon>
        <taxon>Hexapoda</taxon>
        <taxon>Insecta</taxon>
        <taxon>Pterygota</taxon>
        <taxon>Neoptera</taxon>
        <taxon>Endopterygota</taxon>
        <taxon>Coleoptera</taxon>
        <taxon>Polyphaga</taxon>
        <taxon>Cucujiformia</taxon>
        <taxon>Curculionidae</taxon>
        <taxon>Ceutorhynchinae</taxon>
        <taxon>Ceutorhynchus</taxon>
    </lineage>
</organism>
<proteinExistence type="predicted"/>
<evidence type="ECO:0000256" key="11">
    <source>
        <dbReference type="PROSITE-ProRule" id="PRU01263"/>
    </source>
</evidence>
<evidence type="ECO:0000256" key="3">
    <source>
        <dbReference type="ARBA" id="ARBA00022737"/>
    </source>
</evidence>
<dbReference type="FunFam" id="3.30.160.60:FF:000111">
    <property type="entry name" value="GLI family zinc finger 4"/>
    <property type="match status" value="1"/>
</dbReference>
<name>A0A9N9MSW1_9CUCU</name>
<dbReference type="SUPFAM" id="SSF57716">
    <property type="entry name" value="Glucocorticoid receptor-like (DNA-binding domain)"/>
    <property type="match status" value="1"/>
</dbReference>
<evidence type="ECO:0000313" key="15">
    <source>
        <dbReference type="EMBL" id="CAG9769934.1"/>
    </source>
</evidence>
<dbReference type="GO" id="GO:0048598">
    <property type="term" value="P:embryonic morphogenesis"/>
    <property type="evidence" value="ECO:0007669"/>
    <property type="project" value="UniProtKB-ARBA"/>
</dbReference>
<feature type="domain" description="C2H2-type" evidence="13">
    <location>
        <begin position="636"/>
        <end position="663"/>
    </location>
</feature>
<feature type="binding site" evidence="11">
    <location>
        <position position="35"/>
    </location>
    <ligand>
        <name>Zn(2+)</name>
        <dbReference type="ChEBI" id="CHEBI:29105"/>
    </ligand>
</feature>
<dbReference type="FunFam" id="3.30.160.60:FF:000065">
    <property type="entry name" value="B-cell CLL/lymphoma 6, member B"/>
    <property type="match status" value="1"/>
</dbReference>
<dbReference type="FunFam" id="3.30.160.60:FF:000624">
    <property type="entry name" value="zinc finger protein 697"/>
    <property type="match status" value="1"/>
</dbReference>
<dbReference type="Pfam" id="PF00096">
    <property type="entry name" value="zf-C2H2"/>
    <property type="match status" value="3"/>
</dbReference>
<dbReference type="AlphaFoldDB" id="A0A9N9MSW1"/>
<dbReference type="Proteomes" id="UP001152799">
    <property type="component" value="Chromosome 6"/>
</dbReference>
<dbReference type="PROSITE" id="PS50157">
    <property type="entry name" value="ZINC_FINGER_C2H2_2"/>
    <property type="match status" value="10"/>
</dbReference>
<feature type="domain" description="ZAD" evidence="14">
    <location>
        <begin position="30"/>
        <end position="105"/>
    </location>
</feature>
<comment type="subcellular location">
    <subcellularLocation>
        <location evidence="1">Nucleus</location>
    </subcellularLocation>
</comment>
<feature type="domain" description="C2H2-type" evidence="13">
    <location>
        <begin position="608"/>
        <end position="635"/>
    </location>
</feature>
<evidence type="ECO:0000313" key="16">
    <source>
        <dbReference type="Proteomes" id="UP001152799"/>
    </source>
</evidence>
<dbReference type="InterPro" id="IPR012934">
    <property type="entry name" value="Znf_AD"/>
</dbReference>
<dbReference type="SMART" id="SM00868">
    <property type="entry name" value="zf-AD"/>
    <property type="match status" value="1"/>
</dbReference>